<gene>
    <name evidence="3" type="primary">Tnfsg5</name>
</gene>
<organism evidence="1">
    <name type="scientific">Mus musculus</name>
    <name type="common">Mouse</name>
    <dbReference type="NCBI Taxonomy" id="10090"/>
    <lineage>
        <taxon>Eukaryota</taxon>
        <taxon>Metazoa</taxon>
        <taxon>Chordata</taxon>
        <taxon>Craniata</taxon>
        <taxon>Vertebrata</taxon>
        <taxon>Euteleostomi</taxon>
        <taxon>Mammalia</taxon>
        <taxon>Eutheria</taxon>
        <taxon>Euarchontoglires</taxon>
        <taxon>Glires</taxon>
        <taxon>Rodentia</taxon>
        <taxon>Myomorpha</taxon>
        <taxon>Muroidea</taxon>
        <taxon>Muridae</taxon>
        <taxon>Murinae</taxon>
        <taxon>Mus</taxon>
        <taxon>Mus</taxon>
    </lineage>
</organism>
<evidence type="ECO:0000313" key="2">
    <source>
        <dbReference type="EMBL" id="AAN39559.1"/>
    </source>
</evidence>
<sequence>MVDCTSNREITIALNQSLIKLLLQQMETITENYSLAKCRE</sequence>
<evidence type="ECO:0000313" key="3">
    <source>
        <dbReference type="MGI" id="MGI:3608660"/>
    </source>
</evidence>
<dbReference type="AGR" id="MGI:3608660"/>
<protein>
    <submittedName>
        <fullName evidence="1">TSG-5A</fullName>
    </submittedName>
</protein>
<proteinExistence type="evidence at transcript level"/>
<name>Q8BGF4_MOUSE</name>
<dbReference type="MGI" id="MGI:3608660">
    <property type="gene designation" value="Tnfsg5"/>
</dbReference>
<dbReference type="EMBL" id="AY139115">
    <property type="protein sequence ID" value="AAN39559.1"/>
    <property type="molecule type" value="mRNA"/>
</dbReference>
<reference evidence="1" key="2">
    <citation type="submission" date="2002-08" db="EMBL/GenBank/DDBJ databases">
        <authorList>
            <person name="Adams M."/>
            <person name="Mural R."/>
        </authorList>
    </citation>
    <scope>NUCLEOTIDE SEQUENCE</scope>
</reference>
<evidence type="ECO:0000313" key="1">
    <source>
        <dbReference type="EMBL" id="AAN39556.1"/>
    </source>
</evidence>
<accession>Q8BGF4</accession>
<dbReference type="AlphaFoldDB" id="Q8BGF4"/>
<dbReference type="EMBL" id="AY139113">
    <property type="protein sequence ID" value="AAN39556.1"/>
    <property type="molecule type" value="Genomic_DNA"/>
</dbReference>
<reference evidence="1" key="1">
    <citation type="journal article" date="2002" name="Genes Immun.">
        <title>Identification, structural characterization, and tissue distribution of TSG-5: a new TNF alfa-stimulated gene.</title>
        <authorList>
            <person name="Abrantes E.F."/>
            <person name="Pires E.G."/>
            <person name="Reis L.F.L."/>
        </authorList>
    </citation>
    <scope>NUCLEOTIDE SEQUENCE</scope>
    <source>
        <strain evidence="2">129/Sv</strain>
    </source>
</reference>